<reference evidence="3 4" key="1">
    <citation type="journal article" date="2018" name="Sci. Data">
        <title>The draft genome sequence of cork oak.</title>
        <authorList>
            <person name="Ramos A.M."/>
            <person name="Usie A."/>
            <person name="Barbosa P."/>
            <person name="Barros P.M."/>
            <person name="Capote T."/>
            <person name="Chaves I."/>
            <person name="Simoes F."/>
            <person name="Abreu I."/>
            <person name="Carrasquinho I."/>
            <person name="Faro C."/>
            <person name="Guimaraes J.B."/>
            <person name="Mendonca D."/>
            <person name="Nobrega F."/>
            <person name="Rodrigues L."/>
            <person name="Saibo N.J.M."/>
            <person name="Varela M.C."/>
            <person name="Egas C."/>
            <person name="Matos J."/>
            <person name="Miguel C.M."/>
            <person name="Oliveira M.M."/>
            <person name="Ricardo C.P."/>
            <person name="Goncalves S."/>
        </authorList>
    </citation>
    <scope>NUCLEOTIDE SEQUENCE [LARGE SCALE GENOMIC DNA]</scope>
    <source>
        <strain evidence="4">cv. HL8</strain>
    </source>
</reference>
<dbReference type="Pfam" id="PF08387">
    <property type="entry name" value="FBD"/>
    <property type="match status" value="1"/>
</dbReference>
<organism evidence="3 4">
    <name type="scientific">Quercus suber</name>
    <name type="common">Cork oak</name>
    <dbReference type="NCBI Taxonomy" id="58331"/>
    <lineage>
        <taxon>Eukaryota</taxon>
        <taxon>Viridiplantae</taxon>
        <taxon>Streptophyta</taxon>
        <taxon>Embryophyta</taxon>
        <taxon>Tracheophyta</taxon>
        <taxon>Spermatophyta</taxon>
        <taxon>Magnoliopsida</taxon>
        <taxon>eudicotyledons</taxon>
        <taxon>Gunneridae</taxon>
        <taxon>Pentapetalae</taxon>
        <taxon>rosids</taxon>
        <taxon>fabids</taxon>
        <taxon>Fagales</taxon>
        <taxon>Fagaceae</taxon>
        <taxon>Quercus</taxon>
    </lineage>
</organism>
<evidence type="ECO:0000259" key="1">
    <source>
        <dbReference type="Pfam" id="PF08387"/>
    </source>
</evidence>
<feature type="non-terminal residue" evidence="3">
    <location>
        <position position="1"/>
    </location>
</feature>
<dbReference type="PANTHER" id="PTHR34145">
    <property type="entry name" value="OS02G0105600 PROTEIN"/>
    <property type="match status" value="1"/>
</dbReference>
<proteinExistence type="predicted"/>
<dbReference type="InterPro" id="IPR053772">
    <property type="entry name" value="At1g61320/At1g61330-like"/>
</dbReference>
<feature type="domain" description="FBD" evidence="1">
    <location>
        <begin position="323"/>
        <end position="358"/>
    </location>
</feature>
<sequence>CVRNLGDLEDRISWLLDEILISILSLLTMKEAIKTHVLLLRWKYLWLFPDTLDFDNADPVRDIVAQKKKNSKSEGVNKFRVCFELDKHFTRHIDKWIDFVISKRVKRLELDFTPLMTMMIINSIGDFLTSLTLMCVNVTGKLLDHCLSNCPVLERSHVEHSLSLVRLKIFGPSLQLKYLHIINYSQIKSIEIFAPNLEYFGFVGSRIELSVNYAPRLLDVLVGGIYSSPMSYLFCPLSSYLSQLQCLKLDICHCNFVSTLYSFAISFIMNWNSRIEVRVAASVDGNLLGLISIIGATHLTCFAWSKRPHKYRESRKAMKHPNEHLKVVEINGFVGREVDIDLTVYLLESAISLEKIVINPCTPHLVGTPQDKENDGARECAEQLKKHLPLGAELIML</sequence>
<keyword evidence="4" id="KW-1185">Reference proteome</keyword>
<feature type="domain" description="At1g61320/AtMIF1 LRR" evidence="2">
    <location>
        <begin position="126"/>
        <end position="250"/>
    </location>
</feature>
<dbReference type="InterPro" id="IPR055357">
    <property type="entry name" value="LRR_At1g61320_AtMIF1"/>
</dbReference>
<evidence type="ECO:0000259" key="2">
    <source>
        <dbReference type="Pfam" id="PF23622"/>
    </source>
</evidence>
<dbReference type="AlphaFoldDB" id="A0AAW0KCN1"/>
<dbReference type="InterPro" id="IPR006566">
    <property type="entry name" value="FBD"/>
</dbReference>
<accession>A0AAW0KCN1</accession>
<dbReference type="EMBL" id="PKMF04000354">
    <property type="protein sequence ID" value="KAK7836416.1"/>
    <property type="molecule type" value="Genomic_DNA"/>
</dbReference>
<gene>
    <name evidence="3" type="ORF">CFP56_022537</name>
</gene>
<evidence type="ECO:0000313" key="3">
    <source>
        <dbReference type="EMBL" id="KAK7836416.1"/>
    </source>
</evidence>
<dbReference type="Proteomes" id="UP000237347">
    <property type="component" value="Unassembled WGS sequence"/>
</dbReference>
<evidence type="ECO:0000313" key="4">
    <source>
        <dbReference type="Proteomes" id="UP000237347"/>
    </source>
</evidence>
<dbReference type="PANTHER" id="PTHR34145:SF68">
    <property type="entry name" value="FBD DOMAIN-CONTAINING PROTEIN"/>
    <property type="match status" value="1"/>
</dbReference>
<protein>
    <submittedName>
        <fullName evidence="3">Fbd-associated f-box protein</fullName>
    </submittedName>
</protein>
<name>A0AAW0KCN1_QUESU</name>
<dbReference type="Pfam" id="PF23622">
    <property type="entry name" value="LRR_At1g61320_AtMIF1"/>
    <property type="match status" value="1"/>
</dbReference>
<comment type="caution">
    <text evidence="3">The sequence shown here is derived from an EMBL/GenBank/DDBJ whole genome shotgun (WGS) entry which is preliminary data.</text>
</comment>